<protein>
    <recommendedName>
        <fullName evidence="4">Transposase DDE domain-containing protein</fullName>
    </recommendedName>
</protein>
<evidence type="ECO:0000313" key="2">
    <source>
        <dbReference type="EMBL" id="GGG78097.1"/>
    </source>
</evidence>
<comment type="caution">
    <text evidence="2">The sequence shown here is derived from an EMBL/GenBank/DDBJ whole genome shotgun (WGS) entry which is preliminary data.</text>
</comment>
<dbReference type="EMBL" id="BMJV01000006">
    <property type="protein sequence ID" value="GGG78097.1"/>
    <property type="molecule type" value="Genomic_DNA"/>
</dbReference>
<evidence type="ECO:0000256" key="1">
    <source>
        <dbReference type="SAM" id="MobiDB-lite"/>
    </source>
</evidence>
<dbReference type="AlphaFoldDB" id="A0A8J2ZLR4"/>
<sequence>MQEISGSHIGDAQILPNFLAQISAVQAIGSVTAYGAYDTRKYHDIIAECGAAAVIPPRKNAKPWKTVADGAVARNETLRTSKSRPRPVATVERLQTLETR</sequence>
<evidence type="ECO:0008006" key="4">
    <source>
        <dbReference type="Google" id="ProtNLM"/>
    </source>
</evidence>
<gene>
    <name evidence="2" type="ORF">GCM10011415_28800</name>
</gene>
<proteinExistence type="predicted"/>
<organism evidence="2 3">
    <name type="scientific">Salipiger pallidus</name>
    <dbReference type="NCBI Taxonomy" id="1775170"/>
    <lineage>
        <taxon>Bacteria</taxon>
        <taxon>Pseudomonadati</taxon>
        <taxon>Pseudomonadota</taxon>
        <taxon>Alphaproteobacteria</taxon>
        <taxon>Rhodobacterales</taxon>
        <taxon>Roseobacteraceae</taxon>
        <taxon>Salipiger</taxon>
    </lineage>
</organism>
<reference evidence="2" key="1">
    <citation type="journal article" date="2014" name="Int. J. Syst. Evol. Microbiol.">
        <title>Complete genome sequence of Corynebacterium casei LMG S-19264T (=DSM 44701T), isolated from a smear-ripened cheese.</title>
        <authorList>
            <consortium name="US DOE Joint Genome Institute (JGI-PGF)"/>
            <person name="Walter F."/>
            <person name="Albersmeier A."/>
            <person name="Kalinowski J."/>
            <person name="Ruckert C."/>
        </authorList>
    </citation>
    <scope>NUCLEOTIDE SEQUENCE</scope>
    <source>
        <strain evidence="2">CGMCC 1.15762</strain>
    </source>
</reference>
<dbReference type="Proteomes" id="UP000617145">
    <property type="component" value="Unassembled WGS sequence"/>
</dbReference>
<feature type="region of interest" description="Disordered" evidence="1">
    <location>
        <begin position="78"/>
        <end position="100"/>
    </location>
</feature>
<keyword evidence="3" id="KW-1185">Reference proteome</keyword>
<evidence type="ECO:0000313" key="3">
    <source>
        <dbReference type="Proteomes" id="UP000617145"/>
    </source>
</evidence>
<accession>A0A8J2ZLR4</accession>
<name>A0A8J2ZLR4_9RHOB</name>
<reference evidence="2" key="2">
    <citation type="submission" date="2020-09" db="EMBL/GenBank/DDBJ databases">
        <authorList>
            <person name="Sun Q."/>
            <person name="Zhou Y."/>
        </authorList>
    </citation>
    <scope>NUCLEOTIDE SEQUENCE</scope>
    <source>
        <strain evidence="2">CGMCC 1.15762</strain>
    </source>
</reference>